<evidence type="ECO:0000256" key="1">
    <source>
        <dbReference type="ARBA" id="ARBA00006233"/>
    </source>
</evidence>
<dbReference type="SUPFAM" id="SSF55729">
    <property type="entry name" value="Acyl-CoA N-acyltransferases (Nat)"/>
    <property type="match status" value="1"/>
</dbReference>
<sequence>MLSKIKPLKKLCFISGLSFHSGHYIRPYSLMLTKLCFNHGNSFNQNSIELKACTMYRPERSMSSKISIQQDQDSFFINLDGMKAELGYFIRDGVMHIDHTKVPKELGGHGIGKLLAKAALEYALLNGLFIIIHCDFVKHYVEKHEPQYSKYILK</sequence>
<dbReference type="InterPro" id="IPR045057">
    <property type="entry name" value="Gcn5-rel_NAT"/>
</dbReference>
<gene>
    <name evidence="5" type="ORF">DMAD_07825</name>
</gene>
<dbReference type="InterPro" id="IPR016181">
    <property type="entry name" value="Acyl_CoA_acyltransferase"/>
</dbReference>
<dbReference type="AlphaFoldDB" id="A0AAU9EVR5"/>
<accession>A0AAU9EVR5</accession>
<dbReference type="Proteomes" id="UP001500889">
    <property type="component" value="Chromosome O"/>
</dbReference>
<evidence type="ECO:0000259" key="4">
    <source>
        <dbReference type="PROSITE" id="PS51729"/>
    </source>
</evidence>
<comment type="similarity">
    <text evidence="1">Belongs to the NATD1 family.</text>
</comment>
<organism evidence="5 6">
    <name type="scientific">Drosophila madeirensis</name>
    <name type="common">Fruit fly</name>
    <dbReference type="NCBI Taxonomy" id="30013"/>
    <lineage>
        <taxon>Eukaryota</taxon>
        <taxon>Metazoa</taxon>
        <taxon>Ecdysozoa</taxon>
        <taxon>Arthropoda</taxon>
        <taxon>Hexapoda</taxon>
        <taxon>Insecta</taxon>
        <taxon>Pterygota</taxon>
        <taxon>Neoptera</taxon>
        <taxon>Endopterygota</taxon>
        <taxon>Diptera</taxon>
        <taxon>Brachycera</taxon>
        <taxon>Muscomorpha</taxon>
        <taxon>Ephydroidea</taxon>
        <taxon>Drosophilidae</taxon>
        <taxon>Drosophila</taxon>
        <taxon>Sophophora</taxon>
    </lineage>
</organism>
<reference evidence="5 6" key="1">
    <citation type="submission" date="2024-02" db="EMBL/GenBank/DDBJ databases">
        <title>A chromosome-level genome assembly of Drosophila madeirensis, a fruit fly species endemic to Madeira island.</title>
        <authorList>
            <person name="Tomihara K."/>
            <person name="Llopart A."/>
            <person name="Yamamoto D."/>
        </authorList>
    </citation>
    <scope>NUCLEOTIDE SEQUENCE [LARGE SCALE GENOMIC DNA]</scope>
    <source>
        <strain evidence="5 6">RF1</strain>
    </source>
</reference>
<dbReference type="EMBL" id="AP029263">
    <property type="protein sequence ID" value="BFF88959.1"/>
    <property type="molecule type" value="Genomic_DNA"/>
</dbReference>
<proteinExistence type="inferred from homology"/>
<dbReference type="PANTHER" id="PTHR31435">
    <property type="entry name" value="PROTEIN NATD1"/>
    <property type="match status" value="1"/>
</dbReference>
<dbReference type="InterPro" id="IPR031165">
    <property type="entry name" value="GNAT_YJDJ"/>
</dbReference>
<evidence type="ECO:0000256" key="2">
    <source>
        <dbReference type="ARBA" id="ARBA00020243"/>
    </source>
</evidence>
<feature type="domain" description="N-acetyltransferase" evidence="4">
    <location>
        <begin position="67"/>
        <end position="153"/>
    </location>
</feature>
<evidence type="ECO:0000313" key="5">
    <source>
        <dbReference type="EMBL" id="BFF88959.1"/>
    </source>
</evidence>
<evidence type="ECO:0000313" key="6">
    <source>
        <dbReference type="Proteomes" id="UP001500889"/>
    </source>
</evidence>
<keyword evidence="6" id="KW-1185">Reference proteome</keyword>
<dbReference type="Pfam" id="PF14542">
    <property type="entry name" value="Acetyltransf_CG"/>
    <property type="match status" value="1"/>
</dbReference>
<dbReference type="Gene3D" id="3.40.630.30">
    <property type="match status" value="1"/>
</dbReference>
<dbReference type="PROSITE" id="PS51729">
    <property type="entry name" value="GNAT_YJDJ"/>
    <property type="match status" value="1"/>
</dbReference>
<name>A0AAU9EVR5_DROMD</name>
<dbReference type="PANTHER" id="PTHR31435:SF9">
    <property type="entry name" value="PROTEIN NATD1"/>
    <property type="match status" value="1"/>
</dbReference>
<protein>
    <recommendedName>
        <fullName evidence="2">Protein NATD1</fullName>
    </recommendedName>
    <alternativeName>
        <fullName evidence="3">N-acetyltransferase domain-containing protein 1</fullName>
    </alternativeName>
</protein>
<evidence type="ECO:0000256" key="3">
    <source>
        <dbReference type="ARBA" id="ARBA00031876"/>
    </source>
</evidence>